<dbReference type="EMBL" id="CADCUH010000103">
    <property type="protein sequence ID" value="CAA9344805.1"/>
    <property type="molecule type" value="Genomic_DNA"/>
</dbReference>
<accession>A0A6J4M2X9</accession>
<gene>
    <name evidence="2" type="ORF">AVDCRST_MAG36-1582</name>
</gene>
<evidence type="ECO:0000256" key="1">
    <source>
        <dbReference type="SAM" id="MobiDB-lite"/>
    </source>
</evidence>
<reference evidence="2" key="1">
    <citation type="submission" date="2020-02" db="EMBL/GenBank/DDBJ databases">
        <authorList>
            <person name="Meier V. D."/>
        </authorList>
    </citation>
    <scope>NUCLEOTIDE SEQUENCE</scope>
    <source>
        <strain evidence="2">AVDCRST_MAG36</strain>
    </source>
</reference>
<proteinExistence type="predicted"/>
<sequence>MGTRPGQQPGPHAPAGPTRSRGALAVAWVGEGWRTLVEQCQADLEADSPDYELLNVKQKYGALCFQAFPRPWSAKVKTFTAAESAALDAITDAYGERSQRVCEWCGAAGALRDERQYRVTLCEACQARITDPPGGVDVHLV</sequence>
<name>A0A6J4M2X9_9ACTN</name>
<organism evidence="2">
    <name type="scientific">uncultured Nocardioidaceae bacterium</name>
    <dbReference type="NCBI Taxonomy" id="253824"/>
    <lineage>
        <taxon>Bacteria</taxon>
        <taxon>Bacillati</taxon>
        <taxon>Actinomycetota</taxon>
        <taxon>Actinomycetes</taxon>
        <taxon>Propionibacteriales</taxon>
        <taxon>Nocardioidaceae</taxon>
        <taxon>environmental samples</taxon>
    </lineage>
</organism>
<feature type="region of interest" description="Disordered" evidence="1">
    <location>
        <begin position="1"/>
        <end position="20"/>
    </location>
</feature>
<evidence type="ECO:0000313" key="2">
    <source>
        <dbReference type="EMBL" id="CAA9344805.1"/>
    </source>
</evidence>
<protein>
    <submittedName>
        <fullName evidence="2">Uncharacterized protein</fullName>
    </submittedName>
</protein>
<feature type="compositionally biased region" description="Low complexity" evidence="1">
    <location>
        <begin position="1"/>
        <end position="17"/>
    </location>
</feature>
<dbReference type="AlphaFoldDB" id="A0A6J4M2X9"/>